<evidence type="ECO:0000256" key="1">
    <source>
        <dbReference type="SAM" id="Phobius"/>
    </source>
</evidence>
<keyword evidence="3" id="KW-1185">Reference proteome</keyword>
<organism evidence="2 3">
    <name type="scientific">Panicum miliaceum</name>
    <name type="common">Proso millet</name>
    <name type="synonym">Broomcorn millet</name>
    <dbReference type="NCBI Taxonomy" id="4540"/>
    <lineage>
        <taxon>Eukaryota</taxon>
        <taxon>Viridiplantae</taxon>
        <taxon>Streptophyta</taxon>
        <taxon>Embryophyta</taxon>
        <taxon>Tracheophyta</taxon>
        <taxon>Spermatophyta</taxon>
        <taxon>Magnoliopsida</taxon>
        <taxon>Liliopsida</taxon>
        <taxon>Poales</taxon>
        <taxon>Poaceae</taxon>
        <taxon>PACMAD clade</taxon>
        <taxon>Panicoideae</taxon>
        <taxon>Panicodae</taxon>
        <taxon>Paniceae</taxon>
        <taxon>Panicinae</taxon>
        <taxon>Panicum</taxon>
        <taxon>Panicum sect. Panicum</taxon>
    </lineage>
</organism>
<protein>
    <submittedName>
        <fullName evidence="2">Uncharacterized protein</fullName>
    </submittedName>
</protein>
<name>A0A3L6T505_PANMI</name>
<gene>
    <name evidence="2" type="ORF">C2845_PM05G25880</name>
</gene>
<dbReference type="EMBL" id="PQIB02000003">
    <property type="protein sequence ID" value="RLN30484.1"/>
    <property type="molecule type" value="Genomic_DNA"/>
</dbReference>
<keyword evidence="1" id="KW-0472">Membrane</keyword>
<dbReference type="OrthoDB" id="10558830at2759"/>
<dbReference type="AlphaFoldDB" id="A0A3L6T505"/>
<dbReference type="Proteomes" id="UP000275267">
    <property type="component" value="Unassembled WGS sequence"/>
</dbReference>
<feature type="transmembrane region" description="Helical" evidence="1">
    <location>
        <begin position="44"/>
        <end position="63"/>
    </location>
</feature>
<feature type="transmembrane region" description="Helical" evidence="1">
    <location>
        <begin position="107"/>
        <end position="126"/>
    </location>
</feature>
<feature type="transmembrane region" description="Helical" evidence="1">
    <location>
        <begin position="84"/>
        <end position="101"/>
    </location>
</feature>
<comment type="caution">
    <text evidence="2">The sequence shown here is derived from an EMBL/GenBank/DDBJ whole genome shotgun (WGS) entry which is preliminary data.</text>
</comment>
<accession>A0A3L6T505</accession>
<keyword evidence="1" id="KW-0812">Transmembrane</keyword>
<sequence>MSGMRLRAVAAMLLVSNYFDIVGRILEGAANDVDAPGAPLPWRLPAAVALAYAACAAAFWFVGRLERRRLPDGHGARWEKGVKVAAHVLAHAIVGVLTGYLASVTPLALYVFMWVGWSTFTLDSRYTRKKVKRRHMKCEIVNNKCDMSLHEFFNNIINANEFLNDPAAHLPYPFFFKKMLICSLKT</sequence>
<evidence type="ECO:0000313" key="3">
    <source>
        <dbReference type="Proteomes" id="UP000275267"/>
    </source>
</evidence>
<keyword evidence="1" id="KW-1133">Transmembrane helix</keyword>
<proteinExistence type="predicted"/>
<evidence type="ECO:0000313" key="2">
    <source>
        <dbReference type="EMBL" id="RLN30484.1"/>
    </source>
</evidence>
<reference evidence="3" key="1">
    <citation type="journal article" date="2019" name="Nat. Commun.">
        <title>The genome of broomcorn millet.</title>
        <authorList>
            <person name="Zou C."/>
            <person name="Miki D."/>
            <person name="Li D."/>
            <person name="Tang Q."/>
            <person name="Xiao L."/>
            <person name="Rajput S."/>
            <person name="Deng P."/>
            <person name="Jia W."/>
            <person name="Huang R."/>
            <person name="Zhang M."/>
            <person name="Sun Y."/>
            <person name="Hu J."/>
            <person name="Fu X."/>
            <person name="Schnable P.S."/>
            <person name="Li F."/>
            <person name="Zhang H."/>
            <person name="Feng B."/>
            <person name="Zhu X."/>
            <person name="Liu R."/>
            <person name="Schnable J.C."/>
            <person name="Zhu J.-K."/>
            <person name="Zhang H."/>
        </authorList>
    </citation>
    <scope>NUCLEOTIDE SEQUENCE [LARGE SCALE GENOMIC DNA]</scope>
</reference>